<keyword evidence="2" id="KW-1185">Reference proteome</keyword>
<dbReference type="PANTHER" id="PTHR33416">
    <property type="entry name" value="NUCLEAR PORE COMPLEX PROTEIN NUP1"/>
    <property type="match status" value="1"/>
</dbReference>
<evidence type="ECO:0000313" key="2">
    <source>
        <dbReference type="Proteomes" id="UP001515500"/>
    </source>
</evidence>
<dbReference type="Proteomes" id="UP001515500">
    <property type="component" value="Chromosome 8"/>
</dbReference>
<feature type="compositionally biased region" description="Basic residues" evidence="1">
    <location>
        <begin position="1222"/>
        <end position="1236"/>
    </location>
</feature>
<feature type="region of interest" description="Disordered" evidence="1">
    <location>
        <begin position="84"/>
        <end position="122"/>
    </location>
</feature>
<sequence>MVAVAASLALRLCMDISWIPLLKFSFEKSLSEVQEKGKGDGKELISNSESVGVSELEQLMKQKTFTRAEFNYLTELLRTRTIESMRTEPMDDNREVSNAEKDKGTGQTIFNGNTTPSKGGLIIPKEEASPAEIAKAYMGSRPSKLPSLRYSSQSHVSREDATSPNGVPFAVKPPDLSVAPRSIVPFPRVPEQTENGYFTPRSLGRSAIYRMSRSPYFKVQTAANVKGGTPAGESSTSSQWITTTNLMRSGSKQALKRGSSVLDSDFGSFGPIRRIRQKSNLMSPLKDIRKSLPENLLPSAFTPLSKDAIPASVSSIQKHLRFNVPRHGSGHSVDVEHDDIRSSDDGVPPIPHQSGEMARKILQQLDKLVPSPKEKASELKATTRDESPSKLTLDMLHGRALRSIEHIGPANFVNTRSSASVDATNDSDPQRLPQKQEIQGNGPSKSVVSNGMTSGSDSKFCAVTPATDAKSDKRVPDVALMESSTIPLHKKPAFKISAPEDSLEMEEDNDDFAIAAAPGSAANGKDKQDLKSDRISETQTSEKLVASLPQSMHPTLTKISGEFDGKSTDRPAAFSFPLTSVSSTIVQPPTPTMPAPKPEISALTKEETLTPVFNSGSKDAPTAIFSLNTSDPSGFKSDRDHVSQSELSIRNTSPSTQAEGINLDRGDKNQKFSESFKSFGSSASSDLPTSSPASIFAFGASVPSLNNGSLNPNPPAMFGSGIPNSGGQSGLNLSSSNSAPSSSSNVSSFSSTAAVFSTGAAFKFGSGTSISSFSSASTTLEAVKTPVFKFGSGTTTSASSSISTLEASKTPTFNFTSTFQASAANTESSSSTGSNGSSTSLTSSPFSSANINSATLTTSSAFSSAGTLAASSLFTSTISGTAAQAGPSLFSNSGSSSSAPISSAVPSTTFGSHSPLSSSFPFSSTGNGIFGFGASAQSSDSSLTLSSTSSQNTSNFGAAASPIFGVQGTSSASGISNLSQSTGQLSSFSSTPSFGMTGSPSFGFGTSPFGAAASSAKPFSSSSGFTFSASAGSSSAGSSSSFATSAAGMFGLTSQSSSASLSTAFGSSSPSAGLTFGMSAPASGGLTSIFGSSTGSVFSFNSAGAASTTASAQPSFGVSAVASFGSGFPQNDQMNVEDSMTDDAVQPTVSTVPTFGQPANSPTPPSFMFGSAAVPTGGQPVFQFGSQNSVPPGANSFQPSGTLEFTSGGSFSLGSGGDKSTRKIVRVRRNKPGAKK</sequence>
<feature type="compositionally biased region" description="Polar residues" evidence="1">
    <location>
        <begin position="105"/>
        <end position="117"/>
    </location>
</feature>
<feature type="region of interest" description="Disordered" evidence="1">
    <location>
        <begin position="612"/>
        <end position="668"/>
    </location>
</feature>
<name>A0AB40BTI6_DIOCR</name>
<protein>
    <submittedName>
        <fullName evidence="3">Nuclear pore complex protein NUP1 isoform X3</fullName>
    </submittedName>
</protein>
<reference evidence="3" key="1">
    <citation type="submission" date="2025-08" db="UniProtKB">
        <authorList>
            <consortium name="RefSeq"/>
        </authorList>
    </citation>
    <scope>IDENTIFICATION</scope>
</reference>
<feature type="compositionally biased region" description="Basic and acidic residues" evidence="1">
    <location>
        <begin position="524"/>
        <end position="536"/>
    </location>
</feature>
<feature type="region of interest" description="Disordered" evidence="1">
    <location>
        <begin position="1185"/>
        <end position="1236"/>
    </location>
</feature>
<feature type="region of interest" description="Disordered" evidence="1">
    <location>
        <begin position="716"/>
        <end position="737"/>
    </location>
</feature>
<feature type="compositionally biased region" description="Low complexity" evidence="1">
    <location>
        <begin position="723"/>
        <end position="737"/>
    </location>
</feature>
<feature type="region of interest" description="Disordered" evidence="1">
    <location>
        <begin position="366"/>
        <end position="390"/>
    </location>
</feature>
<feature type="compositionally biased region" description="Polar residues" evidence="1">
    <location>
        <begin position="1185"/>
        <end position="1205"/>
    </location>
</feature>
<dbReference type="GeneID" id="120266330"/>
<feature type="region of interest" description="Disordered" evidence="1">
    <location>
        <begin position="140"/>
        <end position="173"/>
    </location>
</feature>
<dbReference type="PANTHER" id="PTHR33416:SF20">
    <property type="entry name" value="NUCLEAR PORE COMPLEX PROTEIN NUP1"/>
    <property type="match status" value="1"/>
</dbReference>
<feature type="compositionally biased region" description="Basic and acidic residues" evidence="1">
    <location>
        <begin position="84"/>
        <end position="104"/>
    </location>
</feature>
<feature type="compositionally biased region" description="Polar residues" evidence="1">
    <location>
        <begin position="436"/>
        <end position="455"/>
    </location>
</feature>
<evidence type="ECO:0000313" key="3">
    <source>
        <dbReference type="RefSeq" id="XP_039129886.1"/>
    </source>
</evidence>
<feature type="compositionally biased region" description="Basic and acidic residues" evidence="1">
    <location>
        <begin position="372"/>
        <end position="388"/>
    </location>
</feature>
<feature type="compositionally biased region" description="Polar residues" evidence="1">
    <location>
        <begin position="644"/>
        <end position="659"/>
    </location>
</feature>
<evidence type="ECO:0000256" key="1">
    <source>
        <dbReference type="SAM" id="MobiDB-lite"/>
    </source>
</evidence>
<dbReference type="GO" id="GO:0005635">
    <property type="term" value="C:nuclear envelope"/>
    <property type="evidence" value="ECO:0007669"/>
    <property type="project" value="TreeGrafter"/>
</dbReference>
<organism evidence="2 3">
    <name type="scientific">Dioscorea cayennensis subsp. rotundata</name>
    <name type="common">White Guinea yam</name>
    <name type="synonym">Dioscorea rotundata</name>
    <dbReference type="NCBI Taxonomy" id="55577"/>
    <lineage>
        <taxon>Eukaryota</taxon>
        <taxon>Viridiplantae</taxon>
        <taxon>Streptophyta</taxon>
        <taxon>Embryophyta</taxon>
        <taxon>Tracheophyta</taxon>
        <taxon>Spermatophyta</taxon>
        <taxon>Magnoliopsida</taxon>
        <taxon>Liliopsida</taxon>
        <taxon>Dioscoreales</taxon>
        <taxon>Dioscoreaceae</taxon>
        <taxon>Dioscorea</taxon>
    </lineage>
</organism>
<dbReference type="AlphaFoldDB" id="A0AB40BTI6"/>
<gene>
    <name evidence="3" type="primary">LOC120266330</name>
</gene>
<proteinExistence type="predicted"/>
<dbReference type="GO" id="GO:0071763">
    <property type="term" value="P:nuclear membrane organization"/>
    <property type="evidence" value="ECO:0007669"/>
    <property type="project" value="TreeGrafter"/>
</dbReference>
<accession>A0AB40BTI6</accession>
<feature type="region of interest" description="Disordered" evidence="1">
    <location>
        <begin position="517"/>
        <end position="541"/>
    </location>
</feature>
<dbReference type="RefSeq" id="XP_039129886.1">
    <property type="nucleotide sequence ID" value="XM_039273952.1"/>
</dbReference>
<feature type="compositionally biased region" description="Polar residues" evidence="1">
    <location>
        <begin position="418"/>
        <end position="427"/>
    </location>
</feature>
<feature type="region of interest" description="Disordered" evidence="1">
    <location>
        <begin position="418"/>
        <end position="455"/>
    </location>
</feature>